<keyword evidence="1" id="KW-0689">Ribosomal protein</keyword>
<evidence type="ECO:0000313" key="2">
    <source>
        <dbReference type="EnsemblMetazoa" id="CPIJ014472-PA"/>
    </source>
</evidence>
<dbReference type="SUPFAM" id="SSF52313">
    <property type="entry name" value="Ribosomal protein S2"/>
    <property type="match status" value="1"/>
</dbReference>
<dbReference type="Proteomes" id="UP000002320">
    <property type="component" value="Unassembled WGS sequence"/>
</dbReference>
<dbReference type="HOGENOM" id="CLU_1724120_0_0_1"/>
<dbReference type="STRING" id="7176.B0X545"/>
<name>B0X545_CULQU</name>
<protein>
    <submittedName>
        <fullName evidence="1 2">40S ribosomal protein SA</fullName>
    </submittedName>
</protein>
<dbReference type="InterPro" id="IPR023591">
    <property type="entry name" value="Ribosomal_uS2_flav_dom_sf"/>
</dbReference>
<keyword evidence="1" id="KW-0687">Ribonucleoprotein</keyword>
<sequence>MRCTTTRSKHFRFRQYVEYSGEMFTSAQFTQRAVLKFAHYTEATLIAGQFTNQFHPTFREPQLLIETGPLTDQASYAAQVRQLCHPVQHQVVALGRSDVVAEGENWGEEAALAAAAAVTAVTGAVSLKMIQFDDWNEDDAQTIGSPYRVEPR</sequence>
<dbReference type="InParanoid" id="B0X545"/>
<dbReference type="EMBL" id="DS232363">
    <property type="protein sequence ID" value="EDS40691.1"/>
    <property type="molecule type" value="Genomic_DNA"/>
</dbReference>
<dbReference type="KEGG" id="cqu:CpipJ_CPIJ014472"/>
<keyword evidence="3" id="KW-1185">Reference proteome</keyword>
<dbReference type="AlphaFoldDB" id="B0X545"/>
<evidence type="ECO:0000313" key="3">
    <source>
        <dbReference type="Proteomes" id="UP000002320"/>
    </source>
</evidence>
<reference evidence="1" key="1">
    <citation type="submission" date="2007-03" db="EMBL/GenBank/DDBJ databases">
        <title>Annotation of Culex pipiens quinquefasciatus.</title>
        <authorList>
            <consortium name="The Broad Institute Genome Sequencing Platform"/>
            <person name="Atkinson P.W."/>
            <person name="Hemingway J."/>
            <person name="Christensen B.M."/>
            <person name="Higgs S."/>
            <person name="Kodira C."/>
            <person name="Hannick L."/>
            <person name="Megy K."/>
            <person name="O'Leary S."/>
            <person name="Pearson M."/>
            <person name="Haas B.J."/>
            <person name="Mauceli E."/>
            <person name="Wortman J.R."/>
            <person name="Lee N.H."/>
            <person name="Guigo R."/>
            <person name="Stanke M."/>
            <person name="Alvarado L."/>
            <person name="Amedeo P."/>
            <person name="Antoine C.H."/>
            <person name="Arensburger P."/>
            <person name="Bidwell S.L."/>
            <person name="Crawford M."/>
            <person name="Camaro F."/>
            <person name="Devon K."/>
            <person name="Engels R."/>
            <person name="Hammond M."/>
            <person name="Howarth C."/>
            <person name="Koehrsen M."/>
            <person name="Lawson D."/>
            <person name="Montgomery P."/>
            <person name="Nene V."/>
            <person name="Nusbaum C."/>
            <person name="Puiu D."/>
            <person name="Romero-Severson J."/>
            <person name="Severson D.W."/>
            <person name="Shumway M."/>
            <person name="Sisk P."/>
            <person name="Stolte C."/>
            <person name="Zeng Q."/>
            <person name="Eisenstadt E."/>
            <person name="Fraser-Liggett C."/>
            <person name="Strausberg R."/>
            <person name="Galagan J."/>
            <person name="Birren B."/>
            <person name="Collins F.H."/>
        </authorList>
    </citation>
    <scope>NUCLEOTIDE SEQUENCE [LARGE SCALE GENOMIC DNA]</scope>
    <source>
        <strain evidence="1">JHB</strain>
    </source>
</reference>
<reference evidence="2" key="2">
    <citation type="submission" date="2021-02" db="UniProtKB">
        <authorList>
            <consortium name="EnsemblMetazoa"/>
        </authorList>
    </citation>
    <scope>IDENTIFICATION</scope>
    <source>
        <strain evidence="2">JHB</strain>
    </source>
</reference>
<evidence type="ECO:0000313" key="1">
    <source>
        <dbReference type="EMBL" id="EDS40691.1"/>
    </source>
</evidence>
<dbReference type="VEuPathDB" id="VectorBase:CPIJ014472"/>
<gene>
    <name evidence="2" type="primary">6047747</name>
    <name evidence="1" type="ORF">CpipJ_CPIJ014472</name>
</gene>
<dbReference type="GO" id="GO:0005840">
    <property type="term" value="C:ribosome"/>
    <property type="evidence" value="ECO:0007669"/>
    <property type="project" value="UniProtKB-KW"/>
</dbReference>
<dbReference type="EnsemblMetazoa" id="CPIJ014472-RA">
    <property type="protein sequence ID" value="CPIJ014472-PA"/>
    <property type="gene ID" value="CPIJ014472"/>
</dbReference>
<organism>
    <name type="scientific">Culex quinquefasciatus</name>
    <name type="common">Southern house mosquito</name>
    <name type="synonym">Culex pungens</name>
    <dbReference type="NCBI Taxonomy" id="7176"/>
    <lineage>
        <taxon>Eukaryota</taxon>
        <taxon>Metazoa</taxon>
        <taxon>Ecdysozoa</taxon>
        <taxon>Arthropoda</taxon>
        <taxon>Hexapoda</taxon>
        <taxon>Insecta</taxon>
        <taxon>Pterygota</taxon>
        <taxon>Neoptera</taxon>
        <taxon>Endopterygota</taxon>
        <taxon>Diptera</taxon>
        <taxon>Nematocera</taxon>
        <taxon>Culicoidea</taxon>
        <taxon>Culicidae</taxon>
        <taxon>Culicinae</taxon>
        <taxon>Culicini</taxon>
        <taxon>Culex</taxon>
        <taxon>Culex</taxon>
    </lineage>
</organism>
<accession>B0X545</accession>
<proteinExistence type="predicted"/>
<dbReference type="Gene3D" id="3.40.50.10490">
    <property type="entry name" value="Glucose-6-phosphate isomerase like protein, domain 1"/>
    <property type="match status" value="1"/>
</dbReference>